<feature type="region of interest" description="Disordered" evidence="1">
    <location>
        <begin position="86"/>
        <end position="127"/>
    </location>
</feature>
<proteinExistence type="predicted"/>
<dbReference type="PANTHER" id="PTHR42895">
    <property type="entry name" value="IRON-SULFUR CLUSTER-BINDING PROTEIN-RELATED"/>
    <property type="match status" value="1"/>
</dbReference>
<feature type="compositionally biased region" description="Basic residues" evidence="1">
    <location>
        <begin position="113"/>
        <end position="123"/>
    </location>
</feature>
<organism evidence="3 4">
    <name type="scientific">Desulfovibrio subterraneus</name>
    <dbReference type="NCBI Taxonomy" id="2718620"/>
    <lineage>
        <taxon>Bacteria</taxon>
        <taxon>Pseudomonadati</taxon>
        <taxon>Thermodesulfobacteriota</taxon>
        <taxon>Desulfovibrionia</taxon>
        <taxon>Desulfovibrionales</taxon>
        <taxon>Desulfovibrionaceae</taxon>
        <taxon>Desulfovibrio</taxon>
    </lineage>
</organism>
<dbReference type="Gene3D" id="3.30.70.20">
    <property type="match status" value="1"/>
</dbReference>
<dbReference type="Pfam" id="PF13237">
    <property type="entry name" value="Fer4_10"/>
    <property type="match status" value="1"/>
</dbReference>
<gene>
    <name evidence="3" type="ORF">DSM101010T_02420</name>
</gene>
<dbReference type="PANTHER" id="PTHR42895:SF1">
    <property type="entry name" value="IRON-SULFUR CLUSTER PROTEIN"/>
    <property type="match status" value="1"/>
</dbReference>
<dbReference type="RefSeq" id="WP_174403569.1">
    <property type="nucleotide sequence ID" value="NZ_BLVO01000004.1"/>
</dbReference>
<keyword evidence="4" id="KW-1185">Reference proteome</keyword>
<dbReference type="SUPFAM" id="SSF54862">
    <property type="entry name" value="4Fe-4S ferredoxins"/>
    <property type="match status" value="1"/>
</dbReference>
<reference evidence="3 4" key="1">
    <citation type="submission" date="2020-05" db="EMBL/GenBank/DDBJ databases">
        <title>Draft genome sequence of Desulfovibrio sp. strain HN2T.</title>
        <authorList>
            <person name="Ueno A."/>
            <person name="Tamazawa S."/>
            <person name="Tamamura S."/>
            <person name="Murakami T."/>
            <person name="Kiyama T."/>
            <person name="Inomata H."/>
            <person name="Amano Y."/>
            <person name="Miyakawa K."/>
            <person name="Tamaki H."/>
            <person name="Naganuma T."/>
            <person name="Kaneko K."/>
        </authorList>
    </citation>
    <scope>NUCLEOTIDE SEQUENCE [LARGE SCALE GENOMIC DNA]</scope>
    <source>
        <strain evidence="3 4">HN2</strain>
    </source>
</reference>
<dbReference type="EMBL" id="BLVO01000004">
    <property type="protein sequence ID" value="GFM31877.1"/>
    <property type="molecule type" value="Genomic_DNA"/>
</dbReference>
<sequence length="283" mass="29097">MSKQLRKIIEIDEEKCTGCGLCIIDCAEGALAIVDGKAKIVKDSFCDGLGACLGACPEGALNIVEREADDFDEDAAMAWVAERDGKAPAGHHHGHGKPVHAPHGAGHPGHSGPHGHGHGHPHGHGGGGCACAGSMAKQVKPIQAAVVSGGPVSGPGHWPLKIRLVPPTADYLKGADVLVAADCASAASPIFHSEFARGKVVLIGCPKFDDTDAYVQKITDILSTSGIKSISVLRMEVPCCRGLSASVFEAAKRAAANTGNNTPVQEIIMTCGGARAEQTLFGQ</sequence>
<feature type="domain" description="4Fe-4S ferredoxin-type" evidence="2">
    <location>
        <begin position="7"/>
        <end position="36"/>
    </location>
</feature>
<dbReference type="InterPro" id="IPR052911">
    <property type="entry name" value="Corrinoid_activation_enz"/>
</dbReference>
<dbReference type="AlphaFoldDB" id="A0A7J0BDW7"/>
<name>A0A7J0BDW7_9BACT</name>
<comment type="caution">
    <text evidence="3">The sequence shown here is derived from an EMBL/GenBank/DDBJ whole genome shotgun (WGS) entry which is preliminary data.</text>
</comment>
<dbReference type="PROSITE" id="PS51379">
    <property type="entry name" value="4FE4S_FER_2"/>
    <property type="match status" value="2"/>
</dbReference>
<feature type="domain" description="4Fe-4S ferredoxin-type" evidence="2">
    <location>
        <begin position="37"/>
        <end position="66"/>
    </location>
</feature>
<dbReference type="Proteomes" id="UP000503840">
    <property type="component" value="Unassembled WGS sequence"/>
</dbReference>
<feature type="compositionally biased region" description="Basic residues" evidence="1">
    <location>
        <begin position="89"/>
        <end position="100"/>
    </location>
</feature>
<dbReference type="InterPro" id="IPR017896">
    <property type="entry name" value="4Fe4S_Fe-S-bd"/>
</dbReference>
<evidence type="ECO:0000313" key="4">
    <source>
        <dbReference type="Proteomes" id="UP000503840"/>
    </source>
</evidence>
<protein>
    <submittedName>
        <fullName evidence="3">Ferredoxin</fullName>
    </submittedName>
</protein>
<evidence type="ECO:0000313" key="3">
    <source>
        <dbReference type="EMBL" id="GFM31877.1"/>
    </source>
</evidence>
<evidence type="ECO:0000256" key="1">
    <source>
        <dbReference type="SAM" id="MobiDB-lite"/>
    </source>
</evidence>
<evidence type="ECO:0000259" key="2">
    <source>
        <dbReference type="PROSITE" id="PS51379"/>
    </source>
</evidence>
<accession>A0A7J0BDW7</accession>